<dbReference type="SUPFAM" id="SSF47986">
    <property type="entry name" value="DEATH domain"/>
    <property type="match status" value="1"/>
</dbReference>
<feature type="domain" description="TNFR-Cys" evidence="23">
    <location>
        <begin position="18"/>
        <end position="61"/>
    </location>
</feature>
<sequence length="262" mass="29606">GYVKNVDCPTNIGEHCVPCKSGEEFIDHSNDLDKCRRCRSCDSGFGLEVAKQCTATQNTECTCAKNHFCSSVPCTYCEPCTTEYKLQGYITTKDLSCSRMFPNTILSKTVRYQCQEHSFPFMFLDVDLSSHIPGIVEEMTLQQVKTFVRHHKVPEPVIDQIVLDNCNDTSEQKIKLFQDWYQRQGIKGACRTLISSLRELKMCAAADKIEEKLKTAVYSNQEGGESYNDNIEQSKTCSQEGGKSYHSNAELSKTYSDSLEET</sequence>
<proteinExistence type="predicted"/>
<dbReference type="OrthoDB" id="10031141at2759"/>
<dbReference type="FunFam" id="2.10.50.10:FF:000004">
    <property type="entry name" value="Tumor necrosis factor receptor superfamily member 6"/>
    <property type="match status" value="1"/>
</dbReference>
<dbReference type="SMART" id="SM00005">
    <property type="entry name" value="DEATH"/>
    <property type="match status" value="1"/>
</dbReference>
<keyword evidence="11" id="KW-0472">Membrane</keyword>
<dbReference type="InterPro" id="IPR011029">
    <property type="entry name" value="DEATH-like_dom_sf"/>
</dbReference>
<dbReference type="GO" id="GO:0097049">
    <property type="term" value="P:motor neuron apoptotic process"/>
    <property type="evidence" value="ECO:0007669"/>
    <property type="project" value="TreeGrafter"/>
</dbReference>
<dbReference type="GO" id="GO:0006924">
    <property type="term" value="P:activation-induced cell death of T cells"/>
    <property type="evidence" value="ECO:0007669"/>
    <property type="project" value="TreeGrafter"/>
</dbReference>
<dbReference type="PROSITE" id="PS50050">
    <property type="entry name" value="TNFR_NGFR_2"/>
    <property type="match status" value="1"/>
</dbReference>
<dbReference type="Pfam" id="PF00531">
    <property type="entry name" value="Death"/>
    <property type="match status" value="1"/>
</dbReference>
<dbReference type="GO" id="GO:0009897">
    <property type="term" value="C:external side of plasma membrane"/>
    <property type="evidence" value="ECO:0007669"/>
    <property type="project" value="TreeGrafter"/>
</dbReference>
<evidence type="ECO:0000256" key="19">
    <source>
        <dbReference type="ARBA" id="ARBA00032502"/>
    </source>
</evidence>
<evidence type="ECO:0000256" key="1">
    <source>
        <dbReference type="ARBA" id="ARBA00004251"/>
    </source>
</evidence>
<dbReference type="PANTHER" id="PTHR46874:SF1">
    <property type="entry name" value="TUMOR NECROSIS FACTOR RECEPTOR SUPERFAMILY MEMBER 6"/>
    <property type="match status" value="1"/>
</dbReference>
<dbReference type="InterPro" id="IPR008063">
    <property type="entry name" value="Fas_rcpt"/>
</dbReference>
<evidence type="ECO:0000313" key="25">
    <source>
        <dbReference type="Proteomes" id="UP000567872"/>
    </source>
</evidence>
<evidence type="ECO:0000256" key="2">
    <source>
        <dbReference type="ARBA" id="ARBA00004285"/>
    </source>
</evidence>
<keyword evidence="13" id="KW-1015">Disulfide bond</keyword>
<protein>
    <recommendedName>
        <fullName evidence="3">Tumor necrosis factor receptor superfamily member 6</fullName>
    </recommendedName>
    <alternativeName>
        <fullName evidence="18">Apo-1 antigen</fullName>
    </alternativeName>
    <alternativeName>
        <fullName evidence="19">Apoptosis-mediating surface antigen FAS</fullName>
    </alternativeName>
    <alternativeName>
        <fullName evidence="17">FASLG receptor</fullName>
    </alternativeName>
</protein>
<feature type="non-terminal residue" evidence="24">
    <location>
        <position position="262"/>
    </location>
</feature>
<evidence type="ECO:0000256" key="4">
    <source>
        <dbReference type="ARBA" id="ARBA00022475"/>
    </source>
</evidence>
<dbReference type="GO" id="GO:0097192">
    <property type="term" value="P:extrinsic apoptotic signaling pathway in absence of ligand"/>
    <property type="evidence" value="ECO:0007669"/>
    <property type="project" value="TreeGrafter"/>
</dbReference>
<evidence type="ECO:0000256" key="12">
    <source>
        <dbReference type="ARBA" id="ARBA00023139"/>
    </source>
</evidence>
<evidence type="ECO:0000256" key="11">
    <source>
        <dbReference type="ARBA" id="ARBA00023136"/>
    </source>
</evidence>
<evidence type="ECO:0000256" key="13">
    <source>
        <dbReference type="ARBA" id="ARBA00023157"/>
    </source>
</evidence>
<dbReference type="SUPFAM" id="SSF57586">
    <property type="entry name" value="TNF receptor-like"/>
    <property type="match status" value="2"/>
</dbReference>
<keyword evidence="15" id="KW-0325">Glycoprotein</keyword>
<keyword evidence="8" id="KW-0677">Repeat</keyword>
<dbReference type="Gene3D" id="2.10.50.10">
    <property type="entry name" value="Tumor Necrosis Factor Receptor, subunit A, domain 2"/>
    <property type="match status" value="2"/>
</dbReference>
<keyword evidence="5" id="KW-0812">Transmembrane</keyword>
<evidence type="ECO:0000313" key="24">
    <source>
        <dbReference type="EMBL" id="NXI68912.1"/>
    </source>
</evidence>
<keyword evidence="25" id="KW-1185">Reference proteome</keyword>
<dbReference type="GO" id="GO:0097527">
    <property type="term" value="P:necroptotic signaling pathway"/>
    <property type="evidence" value="ECO:0007669"/>
    <property type="project" value="TreeGrafter"/>
</dbReference>
<dbReference type="GO" id="GO:0005031">
    <property type="term" value="F:tumor necrosis factor receptor activity"/>
    <property type="evidence" value="ECO:0007669"/>
    <property type="project" value="TreeGrafter"/>
</dbReference>
<dbReference type="GO" id="GO:0005516">
    <property type="term" value="F:calmodulin binding"/>
    <property type="evidence" value="ECO:0007669"/>
    <property type="project" value="UniProtKB-KW"/>
</dbReference>
<evidence type="ECO:0000256" key="17">
    <source>
        <dbReference type="ARBA" id="ARBA00030181"/>
    </source>
</evidence>
<evidence type="ECO:0000256" key="3">
    <source>
        <dbReference type="ARBA" id="ARBA00015761"/>
    </source>
</evidence>
<evidence type="ECO:0000256" key="7">
    <source>
        <dbReference type="ARBA" id="ARBA00022729"/>
    </source>
</evidence>
<evidence type="ECO:0000256" key="10">
    <source>
        <dbReference type="ARBA" id="ARBA00022989"/>
    </source>
</evidence>
<evidence type="ECO:0000256" key="9">
    <source>
        <dbReference type="ARBA" id="ARBA00022860"/>
    </source>
</evidence>
<name>A0A7K9V7I6_ANSSE</name>
<evidence type="ECO:0000256" key="5">
    <source>
        <dbReference type="ARBA" id="ARBA00022692"/>
    </source>
</evidence>
<evidence type="ECO:0000256" key="20">
    <source>
        <dbReference type="PROSITE-ProRule" id="PRU00206"/>
    </source>
</evidence>
<comment type="subcellular location">
    <subcellularLocation>
        <location evidence="1">Cell membrane</location>
        <topology evidence="1">Single-pass type I membrane protein</topology>
    </subcellularLocation>
    <subcellularLocation>
        <location evidence="2">Membrane raft</location>
    </subcellularLocation>
</comment>
<evidence type="ECO:0000256" key="6">
    <source>
        <dbReference type="ARBA" id="ARBA00022703"/>
    </source>
</evidence>
<evidence type="ECO:0000256" key="14">
    <source>
        <dbReference type="ARBA" id="ARBA00023170"/>
    </source>
</evidence>
<evidence type="ECO:0000256" key="8">
    <source>
        <dbReference type="ARBA" id="ARBA00022737"/>
    </source>
</evidence>
<keyword evidence="14" id="KW-0675">Receptor</keyword>
<dbReference type="InterPro" id="IPR000488">
    <property type="entry name" value="Death_dom"/>
</dbReference>
<dbReference type="GO" id="GO:0045121">
    <property type="term" value="C:membrane raft"/>
    <property type="evidence" value="ECO:0007669"/>
    <property type="project" value="UniProtKB-SubCell"/>
</dbReference>
<keyword evidence="16" id="KW-0449">Lipoprotein</keyword>
<keyword evidence="6" id="KW-0053">Apoptosis</keyword>
<evidence type="ECO:0000256" key="16">
    <source>
        <dbReference type="ARBA" id="ARBA00023288"/>
    </source>
</evidence>
<reference evidence="24 25" key="1">
    <citation type="submission" date="2019-09" db="EMBL/GenBank/DDBJ databases">
        <title>Bird 10,000 Genomes (B10K) Project - Family phase.</title>
        <authorList>
            <person name="Zhang G."/>
        </authorList>
    </citation>
    <scope>NUCLEOTIDE SEQUENCE [LARGE SCALE GENOMIC DNA]</scope>
    <source>
        <strain evidence="24">B10K-DU-001-57</strain>
        <tissue evidence="24">Muscle</tissue>
    </source>
</reference>
<dbReference type="InterPro" id="IPR033998">
    <property type="entry name" value="TNFRSF6_death"/>
</dbReference>
<dbReference type="PANTHER" id="PTHR46874">
    <property type="entry name" value="TUMOR NECROSIS FACTOR RECEPTOR SUPERFAMILY MEMBER 6"/>
    <property type="match status" value="1"/>
</dbReference>
<comment type="caution">
    <text evidence="24">The sequence shown here is derived from an EMBL/GenBank/DDBJ whole genome shotgun (WGS) entry which is preliminary data.</text>
</comment>
<feature type="domain" description="Death" evidence="22">
    <location>
        <begin position="129"/>
        <end position="213"/>
    </location>
</feature>
<accession>A0A7K9V7I6</accession>
<feature type="repeat" description="TNFR-Cys" evidence="20">
    <location>
        <begin position="18"/>
        <end position="61"/>
    </location>
</feature>
<keyword evidence="4" id="KW-1003">Cell membrane</keyword>
<feature type="region of interest" description="Disordered" evidence="21">
    <location>
        <begin position="222"/>
        <end position="262"/>
    </location>
</feature>
<dbReference type="GO" id="GO:0032872">
    <property type="term" value="P:regulation of stress-activated MAPK cascade"/>
    <property type="evidence" value="ECO:0007669"/>
    <property type="project" value="TreeGrafter"/>
</dbReference>
<dbReference type="GO" id="GO:0043066">
    <property type="term" value="P:negative regulation of apoptotic process"/>
    <property type="evidence" value="ECO:0007669"/>
    <property type="project" value="TreeGrafter"/>
</dbReference>
<keyword evidence="10" id="KW-1133">Transmembrane helix</keyword>
<evidence type="ECO:0000256" key="15">
    <source>
        <dbReference type="ARBA" id="ARBA00023180"/>
    </source>
</evidence>
<keyword evidence="12" id="KW-0564">Palmitate</keyword>
<dbReference type="PRINTS" id="PR01680">
    <property type="entry name" value="TNFACTORR6"/>
</dbReference>
<evidence type="ECO:0000256" key="21">
    <source>
        <dbReference type="SAM" id="MobiDB-lite"/>
    </source>
</evidence>
<organism evidence="24 25">
    <name type="scientific">Anseranas semipalmata</name>
    <name type="common">Magpie goose</name>
    <name type="synonym">Anas semipalmata</name>
    <dbReference type="NCBI Taxonomy" id="8851"/>
    <lineage>
        <taxon>Eukaryota</taxon>
        <taxon>Metazoa</taxon>
        <taxon>Chordata</taxon>
        <taxon>Craniata</taxon>
        <taxon>Vertebrata</taxon>
        <taxon>Euteleostomi</taxon>
        <taxon>Archelosauria</taxon>
        <taxon>Archosauria</taxon>
        <taxon>Dinosauria</taxon>
        <taxon>Saurischia</taxon>
        <taxon>Theropoda</taxon>
        <taxon>Coelurosauria</taxon>
        <taxon>Aves</taxon>
        <taxon>Neognathae</taxon>
        <taxon>Galloanserae</taxon>
        <taxon>Anseriformes</taxon>
        <taxon>Anseranatidae</taxon>
        <taxon>Anseranas</taxon>
    </lineage>
</organism>
<gene>
    <name evidence="24" type="primary">Fas</name>
    <name evidence="24" type="ORF">ANSSEM_R11120</name>
</gene>
<keyword evidence="9" id="KW-0112">Calmodulin-binding</keyword>
<dbReference type="PROSITE" id="PS50017">
    <property type="entry name" value="DEATH_DOMAIN"/>
    <property type="match status" value="1"/>
</dbReference>
<dbReference type="Proteomes" id="UP000567872">
    <property type="component" value="Unassembled WGS sequence"/>
</dbReference>
<feature type="non-terminal residue" evidence="24">
    <location>
        <position position="1"/>
    </location>
</feature>
<dbReference type="EMBL" id="VXAA01004172">
    <property type="protein sequence ID" value="NXI68912.1"/>
    <property type="molecule type" value="Genomic_DNA"/>
</dbReference>
<dbReference type="CDD" id="cd08316">
    <property type="entry name" value="Death_FAS_TNFRSF6"/>
    <property type="match status" value="1"/>
</dbReference>
<dbReference type="Pfam" id="PF00020">
    <property type="entry name" value="TNFR_c6"/>
    <property type="match status" value="1"/>
</dbReference>
<evidence type="ECO:0000256" key="18">
    <source>
        <dbReference type="ARBA" id="ARBA00032338"/>
    </source>
</evidence>
<comment type="caution">
    <text evidence="20">Lacks conserved residue(s) required for the propagation of feature annotation.</text>
</comment>
<dbReference type="SMART" id="SM00208">
    <property type="entry name" value="TNFR"/>
    <property type="match status" value="1"/>
</dbReference>
<dbReference type="AlphaFoldDB" id="A0A7K9V7I6"/>
<dbReference type="GO" id="GO:0006955">
    <property type="term" value="P:immune response"/>
    <property type="evidence" value="ECO:0007669"/>
    <property type="project" value="InterPro"/>
</dbReference>
<dbReference type="InterPro" id="IPR001368">
    <property type="entry name" value="TNFR/NGFR_Cys_rich_reg"/>
</dbReference>
<keyword evidence="7" id="KW-0732">Signal</keyword>
<dbReference type="GO" id="GO:0031265">
    <property type="term" value="C:CD95 death-inducing signaling complex"/>
    <property type="evidence" value="ECO:0007669"/>
    <property type="project" value="TreeGrafter"/>
</dbReference>
<dbReference type="Gene3D" id="1.10.533.10">
    <property type="entry name" value="Death Domain, Fas"/>
    <property type="match status" value="1"/>
</dbReference>
<evidence type="ECO:0000259" key="23">
    <source>
        <dbReference type="PROSITE" id="PS50050"/>
    </source>
</evidence>
<evidence type="ECO:0000259" key="22">
    <source>
        <dbReference type="PROSITE" id="PS50017"/>
    </source>
</evidence>